<feature type="transmembrane region" description="Helical" evidence="1">
    <location>
        <begin position="6"/>
        <end position="29"/>
    </location>
</feature>
<dbReference type="STRING" id="1070319.CAGGBEG34_230025"/>
<keyword evidence="1" id="KW-1133">Transmembrane helix</keyword>
<dbReference type="EMBL" id="CAFB01000040">
    <property type="protein sequence ID" value="CCD29386.1"/>
    <property type="molecule type" value="Genomic_DNA"/>
</dbReference>
<accession>G2J9D9</accession>
<keyword evidence="1" id="KW-0812">Transmembrane</keyword>
<dbReference type="AlphaFoldDB" id="G2J9D9"/>
<evidence type="ECO:0000313" key="2">
    <source>
        <dbReference type="EMBL" id="CCD29386.1"/>
    </source>
</evidence>
<organism evidence="2 3">
    <name type="scientific">Candidatus Glomeribacter gigasporarum BEG34</name>
    <dbReference type="NCBI Taxonomy" id="1070319"/>
    <lineage>
        <taxon>Bacteria</taxon>
        <taxon>Pseudomonadati</taxon>
        <taxon>Pseudomonadota</taxon>
        <taxon>Betaproteobacteria</taxon>
        <taxon>Burkholderiales</taxon>
        <taxon>Burkholderiaceae</taxon>
        <taxon>Candidatus Glomeribacter</taxon>
    </lineage>
</organism>
<dbReference type="Proteomes" id="UP000054051">
    <property type="component" value="Unassembled WGS sequence"/>
</dbReference>
<feature type="transmembrane region" description="Helical" evidence="1">
    <location>
        <begin position="41"/>
        <end position="61"/>
    </location>
</feature>
<sequence length="62" mass="7088">MTNKTGLLLFPAFYIILFALFALPAALRLNRPQQNIDVEVIILLRFFVLTDGIACNLYVFLK</sequence>
<proteinExistence type="predicted"/>
<keyword evidence="1" id="KW-0472">Membrane</keyword>
<reference evidence="2 3" key="1">
    <citation type="submission" date="2011-08" db="EMBL/GenBank/DDBJ databases">
        <title>The genome of the obligate endobacterium of an arbuscular mycorrhizal fungus reveals an interphylum network of nutritional interactions.</title>
        <authorList>
            <person name="Ghignone S."/>
            <person name="Salvioli A."/>
            <person name="Anca I."/>
            <person name="Lumini E."/>
            <person name="Ortu G."/>
            <person name="Petiti L."/>
            <person name="Cruveiller S."/>
            <person name="Bianciotto V."/>
            <person name="Piffanelli P."/>
            <person name="Lanfranco L."/>
            <person name="Bonfante P."/>
        </authorList>
    </citation>
    <scope>NUCLEOTIDE SEQUENCE [LARGE SCALE GENOMIC DNA]</scope>
    <source>
        <strain evidence="2 3">BEG34</strain>
    </source>
</reference>
<name>G2J9D9_9BURK</name>
<protein>
    <submittedName>
        <fullName evidence="2">Uncharacterized protein</fullName>
    </submittedName>
</protein>
<gene>
    <name evidence="2" type="ORF">CAGGBEG34_230025</name>
</gene>
<comment type="caution">
    <text evidence="2">The sequence shown here is derived from an EMBL/GenBank/DDBJ whole genome shotgun (WGS) entry which is preliminary data.</text>
</comment>
<evidence type="ECO:0000313" key="3">
    <source>
        <dbReference type="Proteomes" id="UP000054051"/>
    </source>
</evidence>
<evidence type="ECO:0000256" key="1">
    <source>
        <dbReference type="SAM" id="Phobius"/>
    </source>
</evidence>
<keyword evidence="3" id="KW-1185">Reference proteome</keyword>